<dbReference type="HOGENOM" id="CLU_002393_4_0_0"/>
<sequence length="286" mass="33024">MNKNCKVLIPMMMDIHFDLIAGVLKNEGYDVEVLKTDHKGIIEEGLKSVHNDMCYPALLVIGQFIDALKSGKYDTNNVALLLTQTGGGCRASNYIHLLRRALEINNFHQVKVWSLNFEGLDKKNEFSLSFSGYFNLFYSILYGDLLMSIYHQSVAYEKNSGDSKKTLTYWKDKLISEIGTKIFKKLKDNYKKIIESFSAIPKNFDKKKIRVGIVGEIYMKYSPLGNNHLTDYLEKEGAEAVNTGLLDFLLFNLYDTIFDRKIYGRVGIKYFFIKYLVKYIEKNKKK</sequence>
<comment type="caution">
    <text evidence="1">The sequence shown here is derived from an EMBL/GenBank/DDBJ whole genome shotgun (WGS) entry which is preliminary data.</text>
</comment>
<organism evidence="1 2">
    <name type="scientific">Fusobacterium animalis 11_3_2</name>
    <dbReference type="NCBI Taxonomy" id="457403"/>
    <lineage>
        <taxon>Bacteria</taxon>
        <taxon>Fusobacteriati</taxon>
        <taxon>Fusobacteriota</taxon>
        <taxon>Fusobacteriia</taxon>
        <taxon>Fusobacteriales</taxon>
        <taxon>Fusobacteriaceae</taxon>
        <taxon>Fusobacterium</taxon>
    </lineage>
</organism>
<proteinExistence type="predicted"/>
<dbReference type="PANTHER" id="PTHR32329:SF4">
    <property type="entry name" value="ACTIVATOR OF 2-HYDROXYACYL-COA DEHYDRATASE"/>
    <property type="match status" value="1"/>
</dbReference>
<dbReference type="EMBL" id="ACUO01000003">
    <property type="protein sequence ID" value="EGN66068.1"/>
    <property type="molecule type" value="Genomic_DNA"/>
</dbReference>
<evidence type="ECO:0000313" key="2">
    <source>
        <dbReference type="Proteomes" id="UP000004160"/>
    </source>
</evidence>
<dbReference type="PATRIC" id="fig|457403.8.peg.171"/>
<dbReference type="PANTHER" id="PTHR32329">
    <property type="entry name" value="BIFUNCTIONAL PROTEIN [INCLUDES 2-HYDROXYACYL-COA DEHYDRATASE (N-TER) AND ITS ACTIVATOR DOMAIN (C_TERM)-RELATED"/>
    <property type="match status" value="1"/>
</dbReference>
<name>F7KX49_9FUSO</name>
<dbReference type="AlphaFoldDB" id="F7KX49"/>
<reference evidence="1" key="1">
    <citation type="submission" date="2011-05" db="EMBL/GenBank/DDBJ databases">
        <title>The Genome Sequence of Fusobacterium sp. 11_3_2.</title>
        <authorList>
            <consortium name="The Broad Institute Genome Sequencing Platform"/>
            <person name="Earl A."/>
            <person name="Ward D."/>
            <person name="Feldgarden M."/>
            <person name="Gevers D."/>
            <person name="Sibley C.D."/>
            <person name="White A.P."/>
            <person name="Crowley S."/>
            <person name="Surette M."/>
            <person name="Strauss J.C."/>
            <person name="Ambrose C.E."/>
            <person name="Allen-Vercoe E."/>
            <person name="Young S.K."/>
            <person name="Zeng Q."/>
            <person name="Gargeya S."/>
            <person name="Fitzgerald M."/>
            <person name="Haas B."/>
            <person name="Abouelleil A."/>
            <person name="Alvarado L."/>
            <person name="Arachchi H.M."/>
            <person name="Berlin A."/>
            <person name="Brown A."/>
            <person name="Chapman S.B."/>
            <person name="Chen Z."/>
            <person name="Dunbar C."/>
            <person name="Freedman E."/>
            <person name="Gearin G."/>
            <person name="Gellesch M."/>
            <person name="Goldberg J."/>
            <person name="Griggs A."/>
            <person name="Gujja S."/>
            <person name="Heiman D."/>
            <person name="Howarth C."/>
            <person name="Larson L."/>
            <person name="Lui A."/>
            <person name="MacDonald P.J.P."/>
            <person name="Mehta T."/>
            <person name="Montmayeur A."/>
            <person name="Murphy C."/>
            <person name="Neiman D."/>
            <person name="Pearson M."/>
            <person name="Priest M."/>
            <person name="Roberts A."/>
            <person name="Saif S."/>
            <person name="Shea T."/>
            <person name="Shenoy N."/>
            <person name="Sisk P."/>
            <person name="Stolte C."/>
            <person name="Sykes S."/>
            <person name="Wortman J."/>
            <person name="Nusbaum C."/>
            <person name="Birren B."/>
        </authorList>
    </citation>
    <scope>NUCLEOTIDE SEQUENCE [LARGE SCALE GENOMIC DNA]</scope>
    <source>
        <strain evidence="1">11_3_2</strain>
    </source>
</reference>
<dbReference type="InterPro" id="IPR051805">
    <property type="entry name" value="Dehydratase_Activator_Redct"/>
</dbReference>
<keyword evidence="2" id="KW-1185">Reference proteome</keyword>
<dbReference type="Proteomes" id="UP000004160">
    <property type="component" value="Unassembled WGS sequence"/>
</dbReference>
<protein>
    <submittedName>
        <fullName evidence="1">Activator of (R)-2-hydroxyglutaryl-CoA dehydratase</fullName>
    </submittedName>
</protein>
<gene>
    <name evidence="1" type="ORF">HMPREF0401_00170</name>
</gene>
<accession>F7KX49</accession>
<evidence type="ECO:0000313" key="1">
    <source>
        <dbReference type="EMBL" id="EGN66068.1"/>
    </source>
</evidence>